<dbReference type="Proteomes" id="UP000324222">
    <property type="component" value="Unassembled WGS sequence"/>
</dbReference>
<evidence type="ECO:0000313" key="2">
    <source>
        <dbReference type="Proteomes" id="UP000324222"/>
    </source>
</evidence>
<name>A0A5B7KIF6_PORTR</name>
<reference evidence="1 2" key="1">
    <citation type="submission" date="2019-05" db="EMBL/GenBank/DDBJ databases">
        <title>Another draft genome of Portunus trituberculatus and its Hox gene families provides insights of decapod evolution.</title>
        <authorList>
            <person name="Jeong J.-H."/>
            <person name="Song I."/>
            <person name="Kim S."/>
            <person name="Choi T."/>
            <person name="Kim D."/>
            <person name="Ryu S."/>
            <person name="Kim W."/>
        </authorList>
    </citation>
    <scope>NUCLEOTIDE SEQUENCE [LARGE SCALE GENOMIC DNA]</scope>
    <source>
        <tissue evidence="1">Muscle</tissue>
    </source>
</reference>
<sequence>MHAGSIPVHGPSVGWAFSLRGKNRFESRPRSECRLGFLTQSKNRFESCPRSKCRLGFLTQGEKMVRILSTVRV</sequence>
<dbReference type="EMBL" id="VSRR010153956">
    <property type="protein sequence ID" value="MPD06980.1"/>
    <property type="molecule type" value="Genomic_DNA"/>
</dbReference>
<organism evidence="1 2">
    <name type="scientific">Portunus trituberculatus</name>
    <name type="common">Swimming crab</name>
    <name type="synonym">Neptunus trituberculatus</name>
    <dbReference type="NCBI Taxonomy" id="210409"/>
    <lineage>
        <taxon>Eukaryota</taxon>
        <taxon>Metazoa</taxon>
        <taxon>Ecdysozoa</taxon>
        <taxon>Arthropoda</taxon>
        <taxon>Crustacea</taxon>
        <taxon>Multicrustacea</taxon>
        <taxon>Malacostraca</taxon>
        <taxon>Eumalacostraca</taxon>
        <taxon>Eucarida</taxon>
        <taxon>Decapoda</taxon>
        <taxon>Pleocyemata</taxon>
        <taxon>Brachyura</taxon>
        <taxon>Eubrachyura</taxon>
        <taxon>Portunoidea</taxon>
        <taxon>Portunidae</taxon>
        <taxon>Portuninae</taxon>
        <taxon>Portunus</taxon>
    </lineage>
</organism>
<gene>
    <name evidence="1" type="ORF">E2C01_102819</name>
</gene>
<comment type="caution">
    <text evidence="1">The sequence shown here is derived from an EMBL/GenBank/DDBJ whole genome shotgun (WGS) entry which is preliminary data.</text>
</comment>
<protein>
    <submittedName>
        <fullName evidence="1">Uncharacterized protein</fullName>
    </submittedName>
</protein>
<accession>A0A5B7KIF6</accession>
<proteinExistence type="predicted"/>
<keyword evidence="2" id="KW-1185">Reference proteome</keyword>
<dbReference type="AlphaFoldDB" id="A0A5B7KIF6"/>
<evidence type="ECO:0000313" key="1">
    <source>
        <dbReference type="EMBL" id="MPD06980.1"/>
    </source>
</evidence>